<feature type="domain" description="Galactosyltransferase C-terminal" evidence="3">
    <location>
        <begin position="175"/>
        <end position="222"/>
    </location>
</feature>
<dbReference type="SUPFAM" id="SSF53448">
    <property type="entry name" value="Nucleotide-diphospho-sugar transferases"/>
    <property type="match status" value="1"/>
</dbReference>
<dbReference type="PANTHER" id="PTHR43685:SF3">
    <property type="entry name" value="SLR2126 PROTEIN"/>
    <property type="match status" value="1"/>
</dbReference>
<organism evidence="4 5">
    <name type="scientific">Duganella fentianensis</name>
    <dbReference type="NCBI Taxonomy" id="2692177"/>
    <lineage>
        <taxon>Bacteria</taxon>
        <taxon>Pseudomonadati</taxon>
        <taxon>Pseudomonadota</taxon>
        <taxon>Betaproteobacteria</taxon>
        <taxon>Burkholderiales</taxon>
        <taxon>Oxalobacteraceae</taxon>
        <taxon>Telluria group</taxon>
        <taxon>Duganella</taxon>
    </lineage>
</organism>
<dbReference type="Pfam" id="PF00535">
    <property type="entry name" value="Glycos_transf_2"/>
    <property type="match status" value="1"/>
</dbReference>
<dbReference type="InterPro" id="IPR027791">
    <property type="entry name" value="Galactosyl_T_C"/>
</dbReference>
<evidence type="ECO:0000256" key="1">
    <source>
        <dbReference type="ARBA" id="ARBA00022679"/>
    </source>
</evidence>
<dbReference type="InterPro" id="IPR001173">
    <property type="entry name" value="Glyco_trans_2-like"/>
</dbReference>
<keyword evidence="5" id="KW-1185">Reference proteome</keyword>
<dbReference type="Proteomes" id="UP000444316">
    <property type="component" value="Unassembled WGS sequence"/>
</dbReference>
<dbReference type="CDD" id="cd06420">
    <property type="entry name" value="GT2_Chondriotin_Pol_N"/>
    <property type="match status" value="1"/>
</dbReference>
<name>A0A845HT52_9BURK</name>
<evidence type="ECO:0000313" key="5">
    <source>
        <dbReference type="Proteomes" id="UP000444316"/>
    </source>
</evidence>
<dbReference type="RefSeq" id="WP_161033774.1">
    <property type="nucleotide sequence ID" value="NZ_WWCL01000001.1"/>
</dbReference>
<evidence type="ECO:0000259" key="3">
    <source>
        <dbReference type="Pfam" id="PF02709"/>
    </source>
</evidence>
<dbReference type="InterPro" id="IPR050834">
    <property type="entry name" value="Glycosyltransf_2"/>
</dbReference>
<dbReference type="InterPro" id="IPR029044">
    <property type="entry name" value="Nucleotide-diphossugar_trans"/>
</dbReference>
<evidence type="ECO:0000259" key="2">
    <source>
        <dbReference type="Pfam" id="PF00535"/>
    </source>
</evidence>
<dbReference type="Pfam" id="PF02709">
    <property type="entry name" value="Glyco_transf_7C"/>
    <property type="match status" value="1"/>
</dbReference>
<gene>
    <name evidence="4" type="ORF">GTP23_02885</name>
</gene>
<keyword evidence="1 4" id="KW-0808">Transferase</keyword>
<reference evidence="4" key="1">
    <citation type="submission" date="2019-12" db="EMBL/GenBank/DDBJ databases">
        <title>Novel species isolated from a subtropical stream in China.</title>
        <authorList>
            <person name="Lu H."/>
        </authorList>
    </citation>
    <scope>NUCLEOTIDE SEQUENCE [LARGE SCALE GENOMIC DNA]</scope>
    <source>
        <strain evidence="4">FT93W</strain>
    </source>
</reference>
<comment type="caution">
    <text evidence="4">The sequence shown here is derived from an EMBL/GenBank/DDBJ whole genome shotgun (WGS) entry which is preliminary data.</text>
</comment>
<proteinExistence type="predicted"/>
<evidence type="ECO:0000313" key="4">
    <source>
        <dbReference type="EMBL" id="MYN44012.1"/>
    </source>
</evidence>
<protein>
    <submittedName>
        <fullName evidence="4">Glycosyltransferase</fullName>
    </submittedName>
</protein>
<dbReference type="AlphaFoldDB" id="A0A845HT52"/>
<sequence>MPSPTISVVVTTYNRPDALTCVIEACFAQDDQDFEIIIADDGSGHNTQQAIAALQARAPMPLRHVWQEDLGFRAARARNLGTLDARGNYIVFLDGDCVPQRDFISQHRKLAQHGYLVSGSRILLSPAATERTLQQHLDLQSLTLGQKLGWRLRGDTNKVLQLLATWPDLWRTSKRFTWRRIKSCNLGVWRSDLDMVNGFDESFLGWGHEDSDLVVRLFNAGVMRKDGAFSTEVFHLWHRENQRDQETSNRKVVLQRAEDRTIVAVRGLREHAAL</sequence>
<dbReference type="EMBL" id="WWCL01000001">
    <property type="protein sequence ID" value="MYN44012.1"/>
    <property type="molecule type" value="Genomic_DNA"/>
</dbReference>
<feature type="domain" description="Glycosyltransferase 2-like" evidence="2">
    <location>
        <begin position="7"/>
        <end position="147"/>
    </location>
</feature>
<dbReference type="GO" id="GO:0016740">
    <property type="term" value="F:transferase activity"/>
    <property type="evidence" value="ECO:0007669"/>
    <property type="project" value="UniProtKB-KW"/>
</dbReference>
<dbReference type="Gene3D" id="3.90.550.10">
    <property type="entry name" value="Spore Coat Polysaccharide Biosynthesis Protein SpsA, Chain A"/>
    <property type="match status" value="1"/>
</dbReference>
<accession>A0A845HT52</accession>
<dbReference type="PANTHER" id="PTHR43685">
    <property type="entry name" value="GLYCOSYLTRANSFERASE"/>
    <property type="match status" value="1"/>
</dbReference>